<name>A0A1G9XGU6_9SPHI</name>
<dbReference type="STRING" id="990371.SAMN05421813_13043"/>
<gene>
    <name evidence="1" type="ORF">SAMN05421813_13043</name>
</gene>
<evidence type="ECO:0000313" key="2">
    <source>
        <dbReference type="Proteomes" id="UP000199226"/>
    </source>
</evidence>
<dbReference type="RefSeq" id="WP_090706526.1">
    <property type="nucleotide sequence ID" value="NZ_FNHH01000030.1"/>
</dbReference>
<proteinExistence type="predicted"/>
<organism evidence="1 2">
    <name type="scientific">Daejeonella rubra</name>
    <dbReference type="NCBI Taxonomy" id="990371"/>
    <lineage>
        <taxon>Bacteria</taxon>
        <taxon>Pseudomonadati</taxon>
        <taxon>Bacteroidota</taxon>
        <taxon>Sphingobacteriia</taxon>
        <taxon>Sphingobacteriales</taxon>
        <taxon>Sphingobacteriaceae</taxon>
        <taxon>Daejeonella</taxon>
    </lineage>
</organism>
<keyword evidence="2" id="KW-1185">Reference proteome</keyword>
<dbReference type="Proteomes" id="UP000199226">
    <property type="component" value="Unassembled WGS sequence"/>
</dbReference>
<protein>
    <submittedName>
        <fullName evidence="1">Uncharacterized protein</fullName>
    </submittedName>
</protein>
<evidence type="ECO:0000313" key="1">
    <source>
        <dbReference type="EMBL" id="SDM95751.1"/>
    </source>
</evidence>
<accession>A0A1G9XGU6</accession>
<dbReference type="OrthoDB" id="1233056at2"/>
<dbReference type="AlphaFoldDB" id="A0A1G9XGU6"/>
<sequence>MLNIKPFIPGLLLAALIIAFSAGSSLAQIKIGTNGATIAPASLLELESANQGLLLPRMADTAAINALNPPNGMLIYLTKAPAVGLYVRKVTGWEYLTGSLGGNGNFNSLTVAGTITAGNFSGPLNGNATSANTSITSTNSLNSAVINDLATGQPTYPIFVTQTPGNAQLRTSTTKLSFVPNTGILTAVGFTGPLVGDVTGNASSATNATNASNTDISDDVSTNAVHYPTFVSGTTGNLPHRTSSTNLSYTPQTGELKAVRFLGNLIGNASSSDNAITTTITNDNISGATVYPTFVTNTSGNWGQRTAGTKLSFVPSTGILTAGGFTSTIPDGTAPLIVASSTPVANLTATNTLFSAIRNDIATTTTAYPTFVLDAIGYQNHRVADSKLSFIPSTGVLTASGFNGPLNGNANTATSAGTTTITDDITTAVTTYPTFVTNTTGNLNQRTSSSRLNFVPSTGVLTANAFTSTVPTGVAPLVVASTTTVANLSVTNTLNTNITEDVATTAPVYPTFVTATSGNQSQRVASSRLSFIPSTGALTASSFVGPLTGNATSATSAINASTVTTIPTLLGEVTNSGNTVTLSNAAVISKLVGSTYSTATTPVSATDNIIQAIGKVEGNSNLKAPINNPSFTGTVVIPTPYTLGATTVTTTGTQLNYLNIATGVTGTSNVVLSNSPIFTGTPTLPTGTIGITQIAGNNSTALATTAFVTTADALKANIASPTFTGTVTFPTPFTLGGASVTSTGAQINFLNAATGTTGTSSSNVVFSASPTLTTPILGVATVSSIRGNSTTPTKVNGVGITASTVAGTNLSGSIEITSDASGATNAVLLTITYAGLTFPTNSYPVLVPANPLTAALVDGNKIYVIGNPGNFQIMSGTTTLPAGVYKWYYMVSGN</sequence>
<dbReference type="EMBL" id="FNHH01000030">
    <property type="protein sequence ID" value="SDM95751.1"/>
    <property type="molecule type" value="Genomic_DNA"/>
</dbReference>
<reference evidence="2" key="1">
    <citation type="submission" date="2016-10" db="EMBL/GenBank/DDBJ databases">
        <authorList>
            <person name="Varghese N."/>
            <person name="Submissions S."/>
        </authorList>
    </citation>
    <scope>NUCLEOTIDE SEQUENCE [LARGE SCALE GENOMIC DNA]</scope>
    <source>
        <strain evidence="2">DSM 24536</strain>
    </source>
</reference>